<dbReference type="Pfam" id="PF00412">
    <property type="entry name" value="LIM"/>
    <property type="match status" value="2"/>
</dbReference>
<protein>
    <submittedName>
        <fullName evidence="13">Uncharacterized protein</fullName>
    </submittedName>
</protein>
<feature type="region of interest" description="Disordered" evidence="12">
    <location>
        <begin position="223"/>
        <end position="303"/>
    </location>
</feature>
<evidence type="ECO:0000256" key="2">
    <source>
        <dbReference type="ARBA" id="ARBA00022723"/>
    </source>
</evidence>
<dbReference type="Gene3D" id="1.10.10.60">
    <property type="entry name" value="Homeodomain-like"/>
    <property type="match status" value="1"/>
</dbReference>
<dbReference type="FunFam" id="2.10.110.10:FF:000006">
    <property type="entry name" value="LIM homeobox transcription factor 1-beta"/>
    <property type="match status" value="1"/>
</dbReference>
<keyword evidence="2 10" id="KW-0479">Metal-binding</keyword>
<evidence type="ECO:0000256" key="6">
    <source>
        <dbReference type="ARBA" id="ARBA00023125"/>
    </source>
</evidence>
<dbReference type="PROSITE" id="PS50071">
    <property type="entry name" value="HOMEOBOX_2"/>
    <property type="match status" value="1"/>
</dbReference>
<organism evidence="13 14">
    <name type="scientific">Owenia fusiformis</name>
    <name type="common">Polychaete worm</name>
    <dbReference type="NCBI Taxonomy" id="6347"/>
    <lineage>
        <taxon>Eukaryota</taxon>
        <taxon>Metazoa</taxon>
        <taxon>Spiralia</taxon>
        <taxon>Lophotrochozoa</taxon>
        <taxon>Annelida</taxon>
        <taxon>Polychaeta</taxon>
        <taxon>Sedentaria</taxon>
        <taxon>Canalipalpata</taxon>
        <taxon>Sabellida</taxon>
        <taxon>Oweniida</taxon>
        <taxon>Oweniidae</taxon>
        <taxon>Owenia</taxon>
    </lineage>
</organism>
<reference evidence="13" key="1">
    <citation type="submission" date="2022-03" db="EMBL/GenBank/DDBJ databases">
        <authorList>
            <person name="Martin C."/>
        </authorList>
    </citation>
    <scope>NUCLEOTIDE SEQUENCE</scope>
</reference>
<comment type="caution">
    <text evidence="13">The sequence shown here is derived from an EMBL/GenBank/DDBJ whole genome shotgun (WGS) entry which is preliminary data.</text>
</comment>
<dbReference type="PANTHER" id="PTHR24208:SF128">
    <property type="entry name" value="LIM3, ISOFORM G"/>
    <property type="match status" value="1"/>
</dbReference>
<feature type="compositionally biased region" description="Low complexity" evidence="12">
    <location>
        <begin position="274"/>
        <end position="284"/>
    </location>
</feature>
<dbReference type="PANTHER" id="PTHR24208">
    <property type="entry name" value="LIM/HOMEOBOX PROTEIN LHX"/>
    <property type="match status" value="1"/>
</dbReference>
<dbReference type="CDD" id="cd00086">
    <property type="entry name" value="homeodomain"/>
    <property type="match status" value="1"/>
</dbReference>
<keyword evidence="5 10" id="KW-0440">LIM domain</keyword>
<evidence type="ECO:0000256" key="1">
    <source>
        <dbReference type="ARBA" id="ARBA00004123"/>
    </source>
</evidence>
<evidence type="ECO:0000256" key="12">
    <source>
        <dbReference type="SAM" id="MobiDB-lite"/>
    </source>
</evidence>
<accession>A0A8J1Y336</accession>
<keyword evidence="4 10" id="KW-0862">Zinc</keyword>
<keyword evidence="3" id="KW-0677">Repeat</keyword>
<dbReference type="InterPro" id="IPR001781">
    <property type="entry name" value="Znf_LIM"/>
</dbReference>
<gene>
    <name evidence="13" type="ORF">OFUS_LOCUS11377</name>
</gene>
<dbReference type="InterPro" id="IPR009057">
    <property type="entry name" value="Homeodomain-like_sf"/>
</dbReference>
<dbReference type="InterPro" id="IPR017970">
    <property type="entry name" value="Homeobox_CS"/>
</dbReference>
<evidence type="ECO:0000256" key="4">
    <source>
        <dbReference type="ARBA" id="ARBA00022833"/>
    </source>
</evidence>
<sequence length="390" mass="42899">MPSMETPSLPTDDSIFRCTGCGDPILDRFVHKVLDRPWHSRCLKCSDCGIQLAGKCFSKGNNVFCKDDFLRRFGTKCDSCGVMIPPSGEIIRTDTTAYHPRCFVCKICKTDLDPEGQFYIADDNRLLCKYDYNATRQNLTQNQTASDNVSNAPSSGGHPNSDDEGDKGDKRPRTNLTPQQFDVLKKTYKHTPKPTRQLREDLASRTGLDMRVIQVWFQNRRAKEKRLKREGKWTGEPGADGDADDDEAGESPPHSSDSPAPPLTPAKKRPAPAPANANGGRAKPTAQNGSNQDGGFSPAKKSRGESVINKDVVLYNYDTPPMENYGQENGYGFNSYTDNQGELQATVPFTAESALGGSDYQGLLGINDTIVTSSSQSWNSDITYTNLAML</sequence>
<dbReference type="GO" id="GO:0005634">
    <property type="term" value="C:nucleus"/>
    <property type="evidence" value="ECO:0007669"/>
    <property type="project" value="UniProtKB-SubCell"/>
</dbReference>
<dbReference type="Proteomes" id="UP000749559">
    <property type="component" value="Unassembled WGS sequence"/>
</dbReference>
<feature type="compositionally biased region" description="Acidic residues" evidence="12">
    <location>
        <begin position="239"/>
        <end position="249"/>
    </location>
</feature>
<evidence type="ECO:0000256" key="5">
    <source>
        <dbReference type="ARBA" id="ARBA00023038"/>
    </source>
</evidence>
<feature type="compositionally biased region" description="Polar residues" evidence="12">
    <location>
        <begin position="285"/>
        <end position="294"/>
    </location>
</feature>
<dbReference type="PROSITE" id="PS50023">
    <property type="entry name" value="LIM_DOMAIN_2"/>
    <property type="match status" value="2"/>
</dbReference>
<keyword evidence="7 9" id="KW-0371">Homeobox</keyword>
<comment type="subcellular location">
    <subcellularLocation>
        <location evidence="1 9 11">Nucleus</location>
    </subcellularLocation>
</comment>
<dbReference type="InterPro" id="IPR050453">
    <property type="entry name" value="LIM_Homeobox_TF"/>
</dbReference>
<dbReference type="GO" id="GO:0030182">
    <property type="term" value="P:neuron differentiation"/>
    <property type="evidence" value="ECO:0007669"/>
    <property type="project" value="TreeGrafter"/>
</dbReference>
<feature type="DNA-binding region" description="Homeobox" evidence="9">
    <location>
        <begin position="169"/>
        <end position="228"/>
    </location>
</feature>
<feature type="region of interest" description="Disordered" evidence="12">
    <location>
        <begin position="139"/>
        <end position="202"/>
    </location>
</feature>
<evidence type="ECO:0000256" key="7">
    <source>
        <dbReference type="ARBA" id="ARBA00023155"/>
    </source>
</evidence>
<dbReference type="EMBL" id="CAIIXF020000006">
    <property type="protein sequence ID" value="CAH1785305.1"/>
    <property type="molecule type" value="Genomic_DNA"/>
</dbReference>
<dbReference type="GO" id="GO:0046872">
    <property type="term" value="F:metal ion binding"/>
    <property type="evidence" value="ECO:0007669"/>
    <property type="project" value="UniProtKB-KW"/>
</dbReference>
<evidence type="ECO:0000256" key="9">
    <source>
        <dbReference type="PROSITE-ProRule" id="PRU00108"/>
    </source>
</evidence>
<keyword evidence="8 9" id="KW-0539">Nucleus</keyword>
<name>A0A8J1Y336_OWEFU</name>
<evidence type="ECO:0000256" key="3">
    <source>
        <dbReference type="ARBA" id="ARBA00022737"/>
    </source>
</evidence>
<proteinExistence type="predicted"/>
<keyword evidence="14" id="KW-1185">Reference proteome</keyword>
<evidence type="ECO:0000256" key="10">
    <source>
        <dbReference type="PROSITE-ProRule" id="PRU00125"/>
    </source>
</evidence>
<dbReference type="PROSITE" id="PS00027">
    <property type="entry name" value="HOMEOBOX_1"/>
    <property type="match status" value="1"/>
</dbReference>
<dbReference type="SMART" id="SM00132">
    <property type="entry name" value="LIM"/>
    <property type="match status" value="2"/>
</dbReference>
<evidence type="ECO:0000313" key="14">
    <source>
        <dbReference type="Proteomes" id="UP000749559"/>
    </source>
</evidence>
<dbReference type="Gene3D" id="2.10.110.10">
    <property type="entry name" value="Cysteine Rich Protein"/>
    <property type="match status" value="2"/>
</dbReference>
<dbReference type="SUPFAM" id="SSF46689">
    <property type="entry name" value="Homeodomain-like"/>
    <property type="match status" value="1"/>
</dbReference>
<keyword evidence="6 9" id="KW-0238">DNA-binding</keyword>
<dbReference type="GO" id="GO:0000977">
    <property type="term" value="F:RNA polymerase II transcription regulatory region sequence-specific DNA binding"/>
    <property type="evidence" value="ECO:0007669"/>
    <property type="project" value="TreeGrafter"/>
</dbReference>
<dbReference type="Pfam" id="PF00046">
    <property type="entry name" value="Homeodomain"/>
    <property type="match status" value="1"/>
</dbReference>
<feature type="compositionally biased region" description="Polar residues" evidence="12">
    <location>
        <begin position="139"/>
        <end position="158"/>
    </location>
</feature>
<dbReference type="PROSITE" id="PS00478">
    <property type="entry name" value="LIM_DOMAIN_1"/>
    <property type="match status" value="2"/>
</dbReference>
<evidence type="ECO:0000256" key="8">
    <source>
        <dbReference type="ARBA" id="ARBA00023242"/>
    </source>
</evidence>
<dbReference type="OrthoDB" id="10068367at2759"/>
<dbReference type="SUPFAM" id="SSF57716">
    <property type="entry name" value="Glucocorticoid receptor-like (DNA-binding domain)"/>
    <property type="match status" value="2"/>
</dbReference>
<dbReference type="GO" id="GO:0000981">
    <property type="term" value="F:DNA-binding transcription factor activity, RNA polymerase II-specific"/>
    <property type="evidence" value="ECO:0007669"/>
    <property type="project" value="InterPro"/>
</dbReference>
<dbReference type="AlphaFoldDB" id="A0A8J1Y336"/>
<evidence type="ECO:0000256" key="11">
    <source>
        <dbReference type="RuleBase" id="RU000682"/>
    </source>
</evidence>
<dbReference type="SMART" id="SM00389">
    <property type="entry name" value="HOX"/>
    <property type="match status" value="1"/>
</dbReference>
<evidence type="ECO:0000313" key="13">
    <source>
        <dbReference type="EMBL" id="CAH1785305.1"/>
    </source>
</evidence>
<dbReference type="InterPro" id="IPR001356">
    <property type="entry name" value="HD"/>
</dbReference>